<reference evidence="7 8" key="1">
    <citation type="journal article" date="2018" name="J. Allergy Clin. Immunol.">
        <title>High-quality assembly of Dermatophagoides pteronyssinus genome and transcriptome reveals a wide range of novel allergens.</title>
        <authorList>
            <person name="Liu X.Y."/>
            <person name="Yang K.Y."/>
            <person name="Wang M.Q."/>
            <person name="Kwok J.S."/>
            <person name="Zeng X."/>
            <person name="Yang Z."/>
            <person name="Xiao X.J."/>
            <person name="Lau C.P."/>
            <person name="Li Y."/>
            <person name="Huang Z.M."/>
            <person name="Ba J.G."/>
            <person name="Yim A.K."/>
            <person name="Ouyang C.Y."/>
            <person name="Ngai S.M."/>
            <person name="Chan T.F."/>
            <person name="Leung E.L."/>
            <person name="Liu L."/>
            <person name="Liu Z.G."/>
            <person name="Tsui S.K."/>
        </authorList>
    </citation>
    <scope>NUCLEOTIDE SEQUENCE [LARGE SCALE GENOMIC DNA]</scope>
    <source>
        <strain evidence="7">Derp</strain>
    </source>
</reference>
<dbReference type="InterPro" id="IPR037185">
    <property type="entry name" value="EmrE-like"/>
</dbReference>
<feature type="transmembrane region" description="Helical" evidence="5">
    <location>
        <begin position="38"/>
        <end position="59"/>
    </location>
</feature>
<comment type="caution">
    <text evidence="7">The sequence shown here is derived from an EMBL/GenBank/DDBJ whole genome shotgun (WGS) entry which is preliminary data.</text>
</comment>
<dbReference type="PANTHER" id="PTHR22911">
    <property type="entry name" value="ACYL-MALONYL CONDENSING ENZYME-RELATED"/>
    <property type="match status" value="1"/>
</dbReference>
<dbReference type="PANTHER" id="PTHR22911:SF6">
    <property type="entry name" value="SOLUTE CARRIER FAMILY 35 MEMBER G1"/>
    <property type="match status" value="1"/>
</dbReference>
<protein>
    <recommendedName>
        <fullName evidence="6">EamA domain-containing protein</fullName>
    </recommendedName>
</protein>
<feature type="domain" description="EamA" evidence="6">
    <location>
        <begin position="226"/>
        <end position="359"/>
    </location>
</feature>
<accession>A0ABQ8IUJ9</accession>
<feature type="transmembrane region" description="Helical" evidence="5">
    <location>
        <begin position="154"/>
        <end position="175"/>
    </location>
</feature>
<feature type="transmembrane region" description="Helical" evidence="5">
    <location>
        <begin position="317"/>
        <end position="336"/>
    </location>
</feature>
<keyword evidence="3 5" id="KW-1133">Transmembrane helix</keyword>
<feature type="transmembrane region" description="Helical" evidence="5">
    <location>
        <begin position="342"/>
        <end position="360"/>
    </location>
</feature>
<evidence type="ECO:0000313" key="7">
    <source>
        <dbReference type="EMBL" id="KAH9413993.1"/>
    </source>
</evidence>
<keyword evidence="2 5" id="KW-0812">Transmembrane</keyword>
<dbReference type="EMBL" id="NJHN03000115">
    <property type="protein sequence ID" value="KAH9413993.1"/>
    <property type="molecule type" value="Genomic_DNA"/>
</dbReference>
<feature type="transmembrane region" description="Helical" evidence="5">
    <location>
        <begin position="130"/>
        <end position="148"/>
    </location>
</feature>
<feature type="transmembrane region" description="Helical" evidence="5">
    <location>
        <begin position="225"/>
        <end position="245"/>
    </location>
</feature>
<dbReference type="Proteomes" id="UP000887458">
    <property type="component" value="Unassembled WGS sequence"/>
</dbReference>
<evidence type="ECO:0000256" key="2">
    <source>
        <dbReference type="ARBA" id="ARBA00022692"/>
    </source>
</evidence>
<name>A0ABQ8IUJ9_DERPT</name>
<evidence type="ECO:0000256" key="1">
    <source>
        <dbReference type="ARBA" id="ARBA00004141"/>
    </source>
</evidence>
<evidence type="ECO:0000256" key="3">
    <source>
        <dbReference type="ARBA" id="ARBA00022989"/>
    </source>
</evidence>
<feature type="domain" description="EamA" evidence="6">
    <location>
        <begin position="40"/>
        <end position="170"/>
    </location>
</feature>
<dbReference type="InterPro" id="IPR000620">
    <property type="entry name" value="EamA_dom"/>
</dbReference>
<reference evidence="7 8" key="2">
    <citation type="journal article" date="2022" name="Mol. Biol. Evol.">
        <title>Comparative Genomics Reveals Insights into the Divergent Evolution of Astigmatic Mites and Household Pest Adaptations.</title>
        <authorList>
            <person name="Xiong Q."/>
            <person name="Wan A.T."/>
            <person name="Liu X."/>
            <person name="Fung C.S."/>
            <person name="Xiao X."/>
            <person name="Malainual N."/>
            <person name="Hou J."/>
            <person name="Wang L."/>
            <person name="Wang M."/>
            <person name="Yang K.Y."/>
            <person name="Cui Y."/>
            <person name="Leung E.L."/>
            <person name="Nong W."/>
            <person name="Shin S.K."/>
            <person name="Au S.W."/>
            <person name="Jeong K.Y."/>
            <person name="Chew F.T."/>
            <person name="Hui J.H."/>
            <person name="Leung T.F."/>
            <person name="Tungtrongchitr A."/>
            <person name="Zhong N."/>
            <person name="Liu Z."/>
            <person name="Tsui S.K."/>
        </authorList>
    </citation>
    <scope>NUCLEOTIDE SEQUENCE [LARGE SCALE GENOMIC DNA]</scope>
    <source>
        <strain evidence="7">Derp</strain>
    </source>
</reference>
<evidence type="ECO:0000313" key="8">
    <source>
        <dbReference type="Proteomes" id="UP000887458"/>
    </source>
</evidence>
<evidence type="ECO:0000256" key="5">
    <source>
        <dbReference type="SAM" id="Phobius"/>
    </source>
</evidence>
<dbReference type="SUPFAM" id="SSF103481">
    <property type="entry name" value="Multidrug resistance efflux transporter EmrE"/>
    <property type="match status" value="2"/>
</dbReference>
<feature type="transmembrane region" description="Helical" evidence="5">
    <location>
        <begin position="71"/>
        <end position="87"/>
    </location>
</feature>
<dbReference type="Pfam" id="PF00892">
    <property type="entry name" value="EamA"/>
    <property type="match status" value="2"/>
</dbReference>
<evidence type="ECO:0000259" key="6">
    <source>
        <dbReference type="Pfam" id="PF00892"/>
    </source>
</evidence>
<proteinExistence type="predicted"/>
<feature type="transmembrane region" description="Helical" evidence="5">
    <location>
        <begin position="288"/>
        <end position="305"/>
    </location>
</feature>
<sequence>MFEHGMNFVLAKIHRNERILLLPPPSLLRLLPRSSSRWNTGICLTILSGLFFSLTTLVVKYVKDVSPGTTAGFRYFGIIILSFPLALESPQPLFGCSGTYLWIALRGLAGGTSVFCRYSALHYMSMADSTIIILSMPVFVFVFARIFLKEHFGPYHVLAFCMSIIGIVFASKLEFIFGKSVQQENHPILNTTTTIITTTTMATTANFSNNNETMDKTSSVLSDQLIGTLFSLGATLVGCFVYVIIRKLKDVDKYVILFNFSIISMIEMVIIDYLFFDIQLPTEGYTPYLIFLIGILSFYAQLLLTRAIQIEEAGVVSVIRTSSEAFFAFILQIIFFQQIPDIFTIIGAILVLSAVFLLSFRKYIIGLPDNHPMRIQKYYIIFIIGNDNNHLRIAVNTIQLDTTKAPKIDHKSGISLNIINCHKNANVISVVARTTDTGPACSSCNERVKSIWPQNENTAKTTIKYHSNGVRGIEKPFNNVVNIVVSIIATQPKLNIITE</sequence>
<feature type="transmembrane region" description="Helical" evidence="5">
    <location>
        <begin position="257"/>
        <end position="276"/>
    </location>
</feature>
<comment type="subcellular location">
    <subcellularLocation>
        <location evidence="1">Membrane</location>
        <topology evidence="1">Multi-pass membrane protein</topology>
    </subcellularLocation>
</comment>
<keyword evidence="8" id="KW-1185">Reference proteome</keyword>
<evidence type="ECO:0000256" key="4">
    <source>
        <dbReference type="ARBA" id="ARBA00023136"/>
    </source>
</evidence>
<keyword evidence="4 5" id="KW-0472">Membrane</keyword>
<organism evidence="7 8">
    <name type="scientific">Dermatophagoides pteronyssinus</name>
    <name type="common">European house dust mite</name>
    <dbReference type="NCBI Taxonomy" id="6956"/>
    <lineage>
        <taxon>Eukaryota</taxon>
        <taxon>Metazoa</taxon>
        <taxon>Ecdysozoa</taxon>
        <taxon>Arthropoda</taxon>
        <taxon>Chelicerata</taxon>
        <taxon>Arachnida</taxon>
        <taxon>Acari</taxon>
        <taxon>Acariformes</taxon>
        <taxon>Sarcoptiformes</taxon>
        <taxon>Astigmata</taxon>
        <taxon>Psoroptidia</taxon>
        <taxon>Analgoidea</taxon>
        <taxon>Pyroglyphidae</taxon>
        <taxon>Dermatophagoidinae</taxon>
        <taxon>Dermatophagoides</taxon>
    </lineage>
</organism>
<gene>
    <name evidence="7" type="ORF">DERP_012370</name>
</gene>